<sequence>MSSTLFKQVLSLGLLSAVSALPDNVFRFTPENIADISSLNAFTSANATNAQFQVYDDAFLTILGNTPTMSLILNSTNATFTQFHEAAALVSSNPPVLFVTSNQYNFTGINSPDTSNKTIVISRVSQNNATGQWTAEVINTTGTAVHLANGATVGNDGNLIYCAQGDLKNGGALLTISPTAPFKTTNLLNSYLGTPFNSPNDVVQTTDGALWFTDPQFGFAQNIRSAPQLPAQVYRWVPGTTDIRVVAQNIVAPNGIAFSPDEKTAYITDTNSSLPFATQNIYAYDVTNSTSTPILANKRTFAMPSNGIPDGVKVDAAGNVYSGCGDGINVWNAQGKLLGKMIVSGGSSNFALGANGQVFILNETKLWLATLGGLKTISRTAAQAYGVGGSVRH</sequence>
<accession>A0A3D8SG53</accession>
<dbReference type="STRING" id="1849047.A0A3D8SG53"/>
<dbReference type="InterPro" id="IPR013658">
    <property type="entry name" value="SGL"/>
</dbReference>
<name>A0A3D8SG53_9HELO</name>
<dbReference type="Gene3D" id="2.120.10.30">
    <property type="entry name" value="TolB, C-terminal domain"/>
    <property type="match status" value="1"/>
</dbReference>
<gene>
    <name evidence="3" type="ORF">BP6252_02328</name>
</gene>
<dbReference type="PANTHER" id="PTHR47064:SF2">
    <property type="entry name" value="SMP-30_GLUCONOLACTONASE_LRE-LIKE REGION DOMAIN-CONTAINING PROTEIN-RELATED"/>
    <property type="match status" value="1"/>
</dbReference>
<proteinExistence type="predicted"/>
<comment type="caution">
    <text evidence="3">The sequence shown here is derived from an EMBL/GenBank/DDBJ whole genome shotgun (WGS) entry which is preliminary data.</text>
</comment>
<dbReference type="AlphaFoldDB" id="A0A3D8SG53"/>
<evidence type="ECO:0000256" key="1">
    <source>
        <dbReference type="SAM" id="SignalP"/>
    </source>
</evidence>
<organism evidence="3 4">
    <name type="scientific">Coleophoma cylindrospora</name>
    <dbReference type="NCBI Taxonomy" id="1849047"/>
    <lineage>
        <taxon>Eukaryota</taxon>
        <taxon>Fungi</taxon>
        <taxon>Dikarya</taxon>
        <taxon>Ascomycota</taxon>
        <taxon>Pezizomycotina</taxon>
        <taxon>Leotiomycetes</taxon>
        <taxon>Helotiales</taxon>
        <taxon>Dermateaceae</taxon>
        <taxon>Coleophoma</taxon>
    </lineage>
</organism>
<dbReference type="InterPro" id="IPR011042">
    <property type="entry name" value="6-blade_b-propeller_TolB-like"/>
</dbReference>
<keyword evidence="4" id="KW-1185">Reference proteome</keyword>
<feature type="chain" id="PRO_5017781814" description="SMP-30/Gluconolactonase/LRE-like region domain-containing protein" evidence="1">
    <location>
        <begin position="21"/>
        <end position="393"/>
    </location>
</feature>
<dbReference type="EMBL" id="PDLM01000002">
    <property type="protein sequence ID" value="RDW84738.1"/>
    <property type="molecule type" value="Genomic_DNA"/>
</dbReference>
<dbReference type="OrthoDB" id="423498at2759"/>
<feature type="domain" description="SMP-30/Gluconolactonase/LRE-like region" evidence="2">
    <location>
        <begin position="142"/>
        <end position="344"/>
    </location>
</feature>
<protein>
    <recommendedName>
        <fullName evidence="2">SMP-30/Gluconolactonase/LRE-like region domain-containing protein</fullName>
    </recommendedName>
</protein>
<dbReference type="Pfam" id="PF08450">
    <property type="entry name" value="SGL"/>
    <property type="match status" value="1"/>
</dbReference>
<feature type="signal peptide" evidence="1">
    <location>
        <begin position="1"/>
        <end position="20"/>
    </location>
</feature>
<evidence type="ECO:0000259" key="2">
    <source>
        <dbReference type="Pfam" id="PF08450"/>
    </source>
</evidence>
<evidence type="ECO:0000313" key="4">
    <source>
        <dbReference type="Proteomes" id="UP000256645"/>
    </source>
</evidence>
<dbReference type="InterPro" id="IPR052988">
    <property type="entry name" value="Oryzine_lactonohydrolase"/>
</dbReference>
<keyword evidence="1" id="KW-0732">Signal</keyword>
<dbReference type="PANTHER" id="PTHR47064">
    <property type="entry name" value="PUTATIVE (AFU_ORTHOLOGUE AFUA_1G08990)-RELATED"/>
    <property type="match status" value="1"/>
</dbReference>
<reference evidence="3 4" key="1">
    <citation type="journal article" date="2018" name="IMA Fungus">
        <title>IMA Genome-F 9: Draft genome sequence of Annulohypoxylon stygium, Aspergillus mulundensis, Berkeleyomyces basicola (syn. Thielaviopsis basicola), Ceratocystis smalleyi, two Cercospora beticola strains, Coleophoma cylindrospora, Fusarium fracticaudum, Phialophora cf. hyalina, and Morchella septimelata.</title>
        <authorList>
            <person name="Wingfield B.D."/>
            <person name="Bills G.F."/>
            <person name="Dong Y."/>
            <person name="Huang W."/>
            <person name="Nel W.J."/>
            <person name="Swalarsk-Parry B.S."/>
            <person name="Vaghefi N."/>
            <person name="Wilken P.M."/>
            <person name="An Z."/>
            <person name="de Beer Z.W."/>
            <person name="De Vos L."/>
            <person name="Chen L."/>
            <person name="Duong T.A."/>
            <person name="Gao Y."/>
            <person name="Hammerbacher A."/>
            <person name="Kikkert J.R."/>
            <person name="Li Y."/>
            <person name="Li H."/>
            <person name="Li K."/>
            <person name="Li Q."/>
            <person name="Liu X."/>
            <person name="Ma X."/>
            <person name="Naidoo K."/>
            <person name="Pethybridge S.J."/>
            <person name="Sun J."/>
            <person name="Steenkamp E.T."/>
            <person name="van der Nest M.A."/>
            <person name="van Wyk S."/>
            <person name="Wingfield M.J."/>
            <person name="Xiong C."/>
            <person name="Yue Q."/>
            <person name="Zhang X."/>
        </authorList>
    </citation>
    <scope>NUCLEOTIDE SEQUENCE [LARGE SCALE GENOMIC DNA]</scope>
    <source>
        <strain evidence="3 4">BP6252</strain>
    </source>
</reference>
<evidence type="ECO:0000313" key="3">
    <source>
        <dbReference type="EMBL" id="RDW84738.1"/>
    </source>
</evidence>
<dbReference type="SUPFAM" id="SSF63829">
    <property type="entry name" value="Calcium-dependent phosphotriesterase"/>
    <property type="match status" value="1"/>
</dbReference>
<dbReference type="Proteomes" id="UP000256645">
    <property type="component" value="Unassembled WGS sequence"/>
</dbReference>